<feature type="compositionally biased region" description="Low complexity" evidence="1">
    <location>
        <begin position="46"/>
        <end position="71"/>
    </location>
</feature>
<feature type="domain" description="DUF4124" evidence="3">
    <location>
        <begin position="7"/>
        <end position="53"/>
    </location>
</feature>
<dbReference type="Proteomes" id="UP001652504">
    <property type="component" value="Unassembled WGS sequence"/>
</dbReference>
<keyword evidence="5" id="KW-1185">Reference proteome</keyword>
<dbReference type="InterPro" id="IPR025392">
    <property type="entry name" value="DUF4124"/>
</dbReference>
<comment type="caution">
    <text evidence="4">The sequence shown here is derived from an EMBL/GenBank/DDBJ whole genome shotgun (WGS) entry which is preliminary data.</text>
</comment>
<evidence type="ECO:0000313" key="5">
    <source>
        <dbReference type="Proteomes" id="UP001652504"/>
    </source>
</evidence>
<feature type="chain" id="PRO_5046467984" evidence="2">
    <location>
        <begin position="19"/>
        <end position="177"/>
    </location>
</feature>
<feature type="signal peptide" evidence="2">
    <location>
        <begin position="1"/>
        <end position="18"/>
    </location>
</feature>
<keyword evidence="2" id="KW-0732">Signal</keyword>
<name>A0ABT3A4X8_9ALTE</name>
<sequence length="177" mass="19414">MRTIVLCMLLVISFCASSKIYKVVNEDGTVVYTDKFQAGAEEMTMSSTSTNTVSSLNTPSNSPTLSTTSSTKKQERKRPNYSLSILQPANEATIRDNNGAFHVVAELTPLVAGRFQLFIDGELIQTQPNPRFSLQGIERGEHQLQVKFKHSSGKILASSPPVVIYLHQASKLITPAQ</sequence>
<evidence type="ECO:0000259" key="3">
    <source>
        <dbReference type="Pfam" id="PF13511"/>
    </source>
</evidence>
<dbReference type="RefSeq" id="WP_263710932.1">
    <property type="nucleotide sequence ID" value="NZ_JAOWKX010000001.1"/>
</dbReference>
<reference evidence="4 5" key="1">
    <citation type="submission" date="2022-10" db="EMBL/GenBank/DDBJ databases">
        <title>Aestuariibacter sp. AA17 isolated from Montipora capitata coral fragment.</title>
        <authorList>
            <person name="Emsley S.A."/>
            <person name="Pfannmuller K.M."/>
            <person name="Loughran R.M."/>
            <person name="Shlafstein M."/>
            <person name="Papke E."/>
            <person name="Saw J.H."/>
            <person name="Ushijima B."/>
            <person name="Videau P."/>
        </authorList>
    </citation>
    <scope>NUCLEOTIDE SEQUENCE [LARGE SCALE GENOMIC DNA]</scope>
    <source>
        <strain evidence="4 5">AA17</strain>
    </source>
</reference>
<organism evidence="4 5">
    <name type="scientific">Fluctibacter corallii</name>
    <dbReference type="NCBI Taxonomy" id="2984329"/>
    <lineage>
        <taxon>Bacteria</taxon>
        <taxon>Pseudomonadati</taxon>
        <taxon>Pseudomonadota</taxon>
        <taxon>Gammaproteobacteria</taxon>
        <taxon>Alteromonadales</taxon>
        <taxon>Alteromonadaceae</taxon>
        <taxon>Fluctibacter</taxon>
    </lineage>
</organism>
<protein>
    <submittedName>
        <fullName evidence="4">DUF4124 domain-containing protein</fullName>
    </submittedName>
</protein>
<feature type="region of interest" description="Disordered" evidence="1">
    <location>
        <begin position="46"/>
        <end position="80"/>
    </location>
</feature>
<evidence type="ECO:0000256" key="1">
    <source>
        <dbReference type="SAM" id="MobiDB-lite"/>
    </source>
</evidence>
<accession>A0ABT3A4X8</accession>
<evidence type="ECO:0000256" key="2">
    <source>
        <dbReference type="SAM" id="SignalP"/>
    </source>
</evidence>
<evidence type="ECO:0000313" key="4">
    <source>
        <dbReference type="EMBL" id="MCV2883737.1"/>
    </source>
</evidence>
<dbReference type="EMBL" id="JAOWKX010000001">
    <property type="protein sequence ID" value="MCV2883737.1"/>
    <property type="molecule type" value="Genomic_DNA"/>
</dbReference>
<gene>
    <name evidence="4" type="ORF">OE749_03345</name>
</gene>
<dbReference type="Pfam" id="PF13511">
    <property type="entry name" value="DUF4124"/>
    <property type="match status" value="1"/>
</dbReference>
<proteinExistence type="predicted"/>